<keyword evidence="3" id="KW-0238">DNA-binding</keyword>
<evidence type="ECO:0000256" key="3">
    <source>
        <dbReference type="ARBA" id="ARBA00023125"/>
    </source>
</evidence>
<feature type="domain" description="DNA mismatch repair proteins mutS family" evidence="4">
    <location>
        <begin position="98"/>
        <end position="282"/>
    </location>
</feature>
<proteinExistence type="predicted"/>
<dbReference type="EMBL" id="JANFZH010000019">
    <property type="protein sequence ID" value="MCQ4840118.1"/>
    <property type="molecule type" value="Genomic_DNA"/>
</dbReference>
<dbReference type="Gene3D" id="3.40.50.300">
    <property type="entry name" value="P-loop containing nucleotide triphosphate hydrolases"/>
    <property type="match status" value="1"/>
</dbReference>
<accession>A0ABT1RZW2</accession>
<evidence type="ECO:0000313" key="5">
    <source>
        <dbReference type="EMBL" id="MCQ4840118.1"/>
    </source>
</evidence>
<dbReference type="InterPro" id="IPR000432">
    <property type="entry name" value="DNA_mismatch_repair_MutS_C"/>
</dbReference>
<dbReference type="Proteomes" id="UP001524473">
    <property type="component" value="Unassembled WGS sequence"/>
</dbReference>
<name>A0ABT1RZW2_9FIRM</name>
<evidence type="ECO:0000256" key="2">
    <source>
        <dbReference type="ARBA" id="ARBA00022840"/>
    </source>
</evidence>
<protein>
    <submittedName>
        <fullName evidence="5">DNA mismatch repair protein MutS</fullName>
    </submittedName>
</protein>
<dbReference type="InterPro" id="IPR045076">
    <property type="entry name" value="MutS"/>
</dbReference>
<reference evidence="5 6" key="1">
    <citation type="submission" date="2022-06" db="EMBL/GenBank/DDBJ databases">
        <title>Isolation of gut microbiota from human fecal samples.</title>
        <authorList>
            <person name="Pamer E.G."/>
            <person name="Barat B."/>
            <person name="Waligurski E."/>
            <person name="Medina S."/>
            <person name="Paddock L."/>
            <person name="Mostad J."/>
        </authorList>
    </citation>
    <scope>NUCLEOTIDE SEQUENCE [LARGE SCALE GENOMIC DNA]</scope>
    <source>
        <strain evidence="5 6">DFI.9.73</strain>
    </source>
</reference>
<dbReference type="PANTHER" id="PTHR11361:SF152">
    <property type="entry name" value="DNA MISMATCH REPAIR PROTEIN"/>
    <property type="match status" value="1"/>
</dbReference>
<evidence type="ECO:0000256" key="1">
    <source>
        <dbReference type="ARBA" id="ARBA00022741"/>
    </source>
</evidence>
<organism evidence="5 6">
    <name type="scientific">Neglectibacter timonensis</name>
    <dbReference type="NCBI Taxonomy" id="1776382"/>
    <lineage>
        <taxon>Bacteria</taxon>
        <taxon>Bacillati</taxon>
        <taxon>Bacillota</taxon>
        <taxon>Clostridia</taxon>
        <taxon>Eubacteriales</taxon>
        <taxon>Oscillospiraceae</taxon>
        <taxon>Neglectibacter</taxon>
    </lineage>
</organism>
<evidence type="ECO:0000259" key="4">
    <source>
        <dbReference type="SMART" id="SM00534"/>
    </source>
</evidence>
<keyword evidence="1" id="KW-0547">Nucleotide-binding</keyword>
<dbReference type="PANTHER" id="PTHR11361">
    <property type="entry name" value="DNA MISMATCH REPAIR PROTEIN MUTS FAMILY MEMBER"/>
    <property type="match status" value="1"/>
</dbReference>
<keyword evidence="2" id="KW-0067">ATP-binding</keyword>
<keyword evidence="6" id="KW-1185">Reference proteome</keyword>
<dbReference type="SMART" id="SM00534">
    <property type="entry name" value="MUTSac"/>
    <property type="match status" value="1"/>
</dbReference>
<dbReference type="GeneID" id="90533798"/>
<dbReference type="RefSeq" id="WP_187127772.1">
    <property type="nucleotide sequence ID" value="NZ_CABKVV010000014.1"/>
</dbReference>
<dbReference type="Pfam" id="PF00488">
    <property type="entry name" value="MutS_V"/>
    <property type="match status" value="1"/>
</dbReference>
<comment type="caution">
    <text evidence="5">The sequence shown here is derived from an EMBL/GenBank/DDBJ whole genome shotgun (WGS) entry which is preliminary data.</text>
</comment>
<evidence type="ECO:0000313" key="6">
    <source>
        <dbReference type="Proteomes" id="UP001524473"/>
    </source>
</evidence>
<sequence length="293" mass="32502">MQKGYSDLELLQEYLHILTLRDLRIYRRAMQTISAHRAELRLLFESAGLLDAALSTLSFRKSLPYWASPSFQEKNTVIFSKLYHPLLRTPAPNSGSFSSDVLLTGSNASGKSTFLKALGVNAILAQSLFTCTAEHFSFRPGPVLSSMAVQDNLTAGESYFMAEIKSLKRVADAARAESCFLLIDEILKGTNTVERLAASQAVLEELHRRDCFCIAATHDEELPQRLSPQYENYHFQETLSPEGITFDYKLYPGPSNSRNAIALLSLTGFSRSVVARAEALAGKTLTEKGLPQR</sequence>
<gene>
    <name evidence="5" type="ORF">NE695_09345</name>
</gene>
<dbReference type="InterPro" id="IPR027417">
    <property type="entry name" value="P-loop_NTPase"/>
</dbReference>
<dbReference type="SUPFAM" id="SSF52540">
    <property type="entry name" value="P-loop containing nucleoside triphosphate hydrolases"/>
    <property type="match status" value="1"/>
</dbReference>